<feature type="non-terminal residue" evidence="7">
    <location>
        <position position="1"/>
    </location>
</feature>
<name>A0A0C2ZEG5_9AGAM</name>
<dbReference type="EMBL" id="KN822264">
    <property type="protein sequence ID" value="KIM51332.1"/>
    <property type="molecule type" value="Genomic_DNA"/>
</dbReference>
<dbReference type="OrthoDB" id="65569at2759"/>
<feature type="active site" description="Nucleophile" evidence="5">
    <location>
        <position position="35"/>
    </location>
</feature>
<evidence type="ECO:0000256" key="6">
    <source>
        <dbReference type="RuleBase" id="RU003690"/>
    </source>
</evidence>
<sequence>LYSANCSWLQDYPEGFRQLLNYIWNRYKHPIYVTENGFCVKNESSKPMEDALRDTDRVNYFRGITAALKTAVLDDGVDVRGYLAWSLLDNFEWADGYVTRFGVTYVDYQTQKRYPKDSGKFLAQWFKDNIQPEGASYFGQ</sequence>
<evidence type="ECO:0000256" key="1">
    <source>
        <dbReference type="ARBA" id="ARBA00010838"/>
    </source>
</evidence>
<dbReference type="Gene3D" id="3.20.20.80">
    <property type="entry name" value="Glycosidases"/>
    <property type="match status" value="1"/>
</dbReference>
<evidence type="ECO:0000313" key="8">
    <source>
        <dbReference type="Proteomes" id="UP000053989"/>
    </source>
</evidence>
<keyword evidence="3 7" id="KW-0378">Hydrolase</keyword>
<dbReference type="InParanoid" id="A0A0C2ZEG5"/>
<keyword evidence="4" id="KW-0326">Glycosidase</keyword>
<reference evidence="7 8" key="1">
    <citation type="submission" date="2014-04" db="EMBL/GenBank/DDBJ databases">
        <authorList>
            <consortium name="DOE Joint Genome Institute"/>
            <person name="Kuo A."/>
            <person name="Kohler A."/>
            <person name="Nagy L.G."/>
            <person name="Floudas D."/>
            <person name="Copeland A."/>
            <person name="Barry K.W."/>
            <person name="Cichocki N."/>
            <person name="Veneault-Fourrey C."/>
            <person name="LaButti K."/>
            <person name="Lindquist E.A."/>
            <person name="Lipzen A."/>
            <person name="Lundell T."/>
            <person name="Morin E."/>
            <person name="Murat C."/>
            <person name="Sun H."/>
            <person name="Tunlid A."/>
            <person name="Henrissat B."/>
            <person name="Grigoriev I.V."/>
            <person name="Hibbett D.S."/>
            <person name="Martin F."/>
            <person name="Nordberg H.P."/>
            <person name="Cantor M.N."/>
            <person name="Hua S.X."/>
        </authorList>
    </citation>
    <scope>NUCLEOTIDE SEQUENCE [LARGE SCALE GENOMIC DNA]</scope>
    <source>
        <strain evidence="7 8">Foug A</strain>
    </source>
</reference>
<dbReference type="EC" id="3.2.1.21" evidence="2"/>
<gene>
    <name evidence="7" type="ORF">SCLCIDRAFT_143470</name>
</gene>
<dbReference type="PANTHER" id="PTHR10353">
    <property type="entry name" value="GLYCOSYL HYDROLASE"/>
    <property type="match status" value="1"/>
</dbReference>
<dbReference type="PROSITE" id="PS00572">
    <property type="entry name" value="GLYCOSYL_HYDROL_F1_1"/>
    <property type="match status" value="1"/>
</dbReference>
<dbReference type="AlphaFoldDB" id="A0A0C2ZEG5"/>
<dbReference type="STRING" id="1036808.A0A0C2ZEG5"/>
<dbReference type="Pfam" id="PF00232">
    <property type="entry name" value="Glyco_hydro_1"/>
    <property type="match status" value="1"/>
</dbReference>
<dbReference type="InterPro" id="IPR001360">
    <property type="entry name" value="Glyco_hydro_1"/>
</dbReference>
<dbReference type="PANTHER" id="PTHR10353:SF36">
    <property type="entry name" value="LP05116P"/>
    <property type="match status" value="1"/>
</dbReference>
<protein>
    <recommendedName>
        <fullName evidence="2">beta-glucosidase</fullName>
        <ecNumber evidence="2">3.2.1.21</ecNumber>
    </recommendedName>
</protein>
<proteinExistence type="inferred from homology"/>
<dbReference type="InterPro" id="IPR017853">
    <property type="entry name" value="GH"/>
</dbReference>
<evidence type="ECO:0000256" key="4">
    <source>
        <dbReference type="ARBA" id="ARBA00023295"/>
    </source>
</evidence>
<dbReference type="PRINTS" id="PR00131">
    <property type="entry name" value="GLHYDRLASE1"/>
</dbReference>
<dbReference type="GO" id="GO:0008422">
    <property type="term" value="F:beta-glucosidase activity"/>
    <property type="evidence" value="ECO:0007669"/>
    <property type="project" value="TreeGrafter"/>
</dbReference>
<reference evidence="8" key="2">
    <citation type="submission" date="2015-01" db="EMBL/GenBank/DDBJ databases">
        <title>Evolutionary Origins and Diversification of the Mycorrhizal Mutualists.</title>
        <authorList>
            <consortium name="DOE Joint Genome Institute"/>
            <consortium name="Mycorrhizal Genomics Consortium"/>
            <person name="Kohler A."/>
            <person name="Kuo A."/>
            <person name="Nagy L.G."/>
            <person name="Floudas D."/>
            <person name="Copeland A."/>
            <person name="Barry K.W."/>
            <person name="Cichocki N."/>
            <person name="Veneault-Fourrey C."/>
            <person name="LaButti K."/>
            <person name="Lindquist E.A."/>
            <person name="Lipzen A."/>
            <person name="Lundell T."/>
            <person name="Morin E."/>
            <person name="Murat C."/>
            <person name="Riley R."/>
            <person name="Ohm R."/>
            <person name="Sun H."/>
            <person name="Tunlid A."/>
            <person name="Henrissat B."/>
            <person name="Grigoriev I.V."/>
            <person name="Hibbett D.S."/>
            <person name="Martin F."/>
        </authorList>
    </citation>
    <scope>NUCLEOTIDE SEQUENCE [LARGE SCALE GENOMIC DNA]</scope>
    <source>
        <strain evidence="8">Foug A</strain>
    </source>
</reference>
<accession>A0A0C2ZEG5</accession>
<dbReference type="Proteomes" id="UP000053989">
    <property type="component" value="Unassembled WGS sequence"/>
</dbReference>
<organism evidence="7 8">
    <name type="scientific">Scleroderma citrinum Foug A</name>
    <dbReference type="NCBI Taxonomy" id="1036808"/>
    <lineage>
        <taxon>Eukaryota</taxon>
        <taxon>Fungi</taxon>
        <taxon>Dikarya</taxon>
        <taxon>Basidiomycota</taxon>
        <taxon>Agaricomycotina</taxon>
        <taxon>Agaricomycetes</taxon>
        <taxon>Agaricomycetidae</taxon>
        <taxon>Boletales</taxon>
        <taxon>Sclerodermatineae</taxon>
        <taxon>Sclerodermataceae</taxon>
        <taxon>Scleroderma</taxon>
    </lineage>
</organism>
<dbReference type="SUPFAM" id="SSF51445">
    <property type="entry name" value="(Trans)glycosidases"/>
    <property type="match status" value="1"/>
</dbReference>
<dbReference type="GO" id="GO:0005975">
    <property type="term" value="P:carbohydrate metabolic process"/>
    <property type="evidence" value="ECO:0007669"/>
    <property type="project" value="InterPro"/>
</dbReference>
<dbReference type="HOGENOM" id="CLU_001859_6_0_1"/>
<evidence type="ECO:0000256" key="5">
    <source>
        <dbReference type="PROSITE-ProRule" id="PRU10055"/>
    </source>
</evidence>
<keyword evidence="8" id="KW-1185">Reference proteome</keyword>
<comment type="similarity">
    <text evidence="1 6">Belongs to the glycosyl hydrolase 1 family.</text>
</comment>
<evidence type="ECO:0000256" key="3">
    <source>
        <dbReference type="ARBA" id="ARBA00022801"/>
    </source>
</evidence>
<evidence type="ECO:0000256" key="2">
    <source>
        <dbReference type="ARBA" id="ARBA00012744"/>
    </source>
</evidence>
<evidence type="ECO:0000313" key="7">
    <source>
        <dbReference type="EMBL" id="KIM51332.1"/>
    </source>
</evidence>
<dbReference type="InterPro" id="IPR018120">
    <property type="entry name" value="Glyco_hydro_1_AS"/>
</dbReference>